<dbReference type="RefSeq" id="YP_004347028.1">
    <property type="nucleotide sequence ID" value="NC_015326.1"/>
</dbReference>
<dbReference type="OrthoDB" id="37928at10239"/>
<protein>
    <submittedName>
        <fullName evidence="1">Uncharacterized protein</fullName>
    </submittedName>
</protein>
<organism evidence="1 2">
    <name type="scientific">Lausannevirus</name>
    <dbReference type="NCBI Taxonomy" id="999883"/>
    <lineage>
        <taxon>Viruses</taxon>
        <taxon>Varidnaviria</taxon>
        <taxon>Bamfordvirae</taxon>
        <taxon>Nucleocytoviricota</taxon>
        <taxon>Megaviricetes</taxon>
        <taxon>Pimascovirales</taxon>
        <taxon>Pimascovirales incertae sedis</taxon>
        <taxon>Marseilleviridae</taxon>
        <taxon>Losannavirus</taxon>
        <taxon>Losannavirus lausannense</taxon>
    </lineage>
</organism>
<sequence length="124" mass="14754">MERFLAYQERVSVSCVFPVDFPETEEREEFEVGAQHTIYRRENFVKGTQTRQGKSLVRTTTIKWQLGEWGMTSKNFVVEQRGTYDNNELSGYFVSETFSEILGKRTRICWNEWLYLGGERIKKY</sequence>
<proteinExistence type="predicted"/>
<dbReference type="Proteomes" id="UP000203366">
    <property type="component" value="Segment"/>
</dbReference>
<evidence type="ECO:0000313" key="1">
    <source>
        <dbReference type="EMBL" id="AEA06916.1"/>
    </source>
</evidence>
<reference evidence="1 2" key="1">
    <citation type="journal article" date="2011" name="Environ. Microbiol.">
        <title>Lausannevirus, a giant amoebal virus encoding histone doublets.</title>
        <authorList>
            <person name="Thomas V."/>
            <person name="Bertelli C."/>
            <person name="Collyn F."/>
            <person name="Casson N."/>
            <person name="Telenti A."/>
            <person name="Goesmann A."/>
            <person name="Croxatto A."/>
            <person name="Greub G."/>
        </authorList>
    </citation>
    <scope>NUCLEOTIDE SEQUENCE [LARGE SCALE GENOMIC DNA]</scope>
    <source>
        <strain evidence="1">7715</strain>
    </source>
</reference>
<keyword evidence="2" id="KW-1185">Reference proteome</keyword>
<dbReference type="EMBL" id="HQ113105">
    <property type="protein sequence ID" value="AEA06916.1"/>
    <property type="molecule type" value="Genomic_DNA"/>
</dbReference>
<evidence type="ECO:0000313" key="2">
    <source>
        <dbReference type="Proteomes" id="UP000203366"/>
    </source>
</evidence>
<name>F2WKZ3_9VIRU</name>
<dbReference type="GeneID" id="10399648"/>
<dbReference type="KEGG" id="vg:10399648"/>
<accession>F2WKZ3</accession>
<gene>
    <name evidence="1" type="ORF">LAU_0060</name>
</gene>